<dbReference type="AlphaFoldDB" id="A0A840MNF3"/>
<sequence length="355" mass="40172">MRRSLRFAVACLFTCLVVPTTPAEEVVVPALLDRPEVMSFIERMVEQHQFDRQGLYDLFNEAVFKPTILNVLDKPATSRPWYQFQTNFLTDAKVRDGVAYWRQHQVWLDKARQMFGVPPEIIVAILGVETNFGRNAGSFRAWDALTTIAFDYPRRAEYFQQELEQFLLLAREENKPPLTLKSSYAGALGSPQFMPSSYRKYAIDLDGDGRRDIWGHPADAVGSVAAYFNQYGWKADGMVAVRAQVSGNQVEQLLADKFNLHYTIDELATMGIKPVNALPGNEPAVVFMLETDPGVTEYWLGLTNFYAITRYNRSVNYAMAVNLLAQRLRIAYDDPIEAAPPRSSRPPARRGRAAS</sequence>
<dbReference type="Pfam" id="PF13406">
    <property type="entry name" value="SLT_2"/>
    <property type="match status" value="1"/>
</dbReference>
<feature type="domain" description="Transglycosylase SLT" evidence="3">
    <location>
        <begin position="35"/>
        <end position="326"/>
    </location>
</feature>
<dbReference type="Gene3D" id="1.10.8.350">
    <property type="entry name" value="Bacterial muramidase"/>
    <property type="match status" value="1"/>
</dbReference>
<dbReference type="GO" id="GO:0009253">
    <property type="term" value="P:peptidoglycan catabolic process"/>
    <property type="evidence" value="ECO:0007669"/>
    <property type="project" value="TreeGrafter"/>
</dbReference>
<dbReference type="PANTHER" id="PTHR30163">
    <property type="entry name" value="MEMBRANE-BOUND LYTIC MUREIN TRANSGLYCOSYLASE B"/>
    <property type="match status" value="1"/>
</dbReference>
<evidence type="ECO:0000256" key="1">
    <source>
        <dbReference type="PIRSR" id="PIRSR611757-1"/>
    </source>
</evidence>
<accession>A0A840MNF3</accession>
<dbReference type="NCBIfam" id="TIGR02282">
    <property type="entry name" value="MltB"/>
    <property type="match status" value="1"/>
</dbReference>
<dbReference type="InterPro" id="IPR031304">
    <property type="entry name" value="SLT_2"/>
</dbReference>
<dbReference type="RefSeq" id="WP_184037915.1">
    <property type="nucleotide sequence ID" value="NZ_JACHHY010000009.1"/>
</dbReference>
<evidence type="ECO:0000259" key="3">
    <source>
        <dbReference type="Pfam" id="PF13406"/>
    </source>
</evidence>
<feature type="chain" id="PRO_5032753235" evidence="2">
    <location>
        <begin position="24"/>
        <end position="355"/>
    </location>
</feature>
<dbReference type="EMBL" id="JACHHY010000009">
    <property type="protein sequence ID" value="MBB5018517.1"/>
    <property type="molecule type" value="Genomic_DNA"/>
</dbReference>
<gene>
    <name evidence="4" type="ORF">HNQ59_001806</name>
</gene>
<organism evidence="4 5">
    <name type="scientific">Chitinivorax tropicus</name>
    <dbReference type="NCBI Taxonomy" id="714531"/>
    <lineage>
        <taxon>Bacteria</taxon>
        <taxon>Pseudomonadati</taxon>
        <taxon>Pseudomonadota</taxon>
        <taxon>Betaproteobacteria</taxon>
        <taxon>Chitinivorax</taxon>
    </lineage>
</organism>
<keyword evidence="5" id="KW-1185">Reference proteome</keyword>
<dbReference type="GO" id="GO:0008933">
    <property type="term" value="F:peptidoglycan lytic transglycosylase activity"/>
    <property type="evidence" value="ECO:0007669"/>
    <property type="project" value="TreeGrafter"/>
</dbReference>
<evidence type="ECO:0000313" key="5">
    <source>
        <dbReference type="Proteomes" id="UP000575898"/>
    </source>
</evidence>
<feature type="signal peptide" evidence="2">
    <location>
        <begin position="1"/>
        <end position="23"/>
    </location>
</feature>
<proteinExistence type="predicted"/>
<feature type="active site" evidence="1">
    <location>
        <position position="129"/>
    </location>
</feature>
<dbReference type="SUPFAM" id="SSF53955">
    <property type="entry name" value="Lysozyme-like"/>
    <property type="match status" value="1"/>
</dbReference>
<comment type="caution">
    <text evidence="4">The sequence shown here is derived from an EMBL/GenBank/DDBJ whole genome shotgun (WGS) entry which is preliminary data.</text>
</comment>
<evidence type="ECO:0000313" key="4">
    <source>
        <dbReference type="EMBL" id="MBB5018517.1"/>
    </source>
</evidence>
<name>A0A840MNF3_9PROT</name>
<evidence type="ECO:0000256" key="2">
    <source>
        <dbReference type="SAM" id="SignalP"/>
    </source>
</evidence>
<protein>
    <submittedName>
        <fullName evidence="4">Membrane-bound lytic murein transglycosylase B</fullName>
    </submittedName>
</protein>
<reference evidence="4 5" key="1">
    <citation type="submission" date="2020-08" db="EMBL/GenBank/DDBJ databases">
        <title>Genomic Encyclopedia of Type Strains, Phase IV (KMG-IV): sequencing the most valuable type-strain genomes for metagenomic binning, comparative biology and taxonomic classification.</title>
        <authorList>
            <person name="Goeker M."/>
        </authorList>
    </citation>
    <scope>NUCLEOTIDE SEQUENCE [LARGE SCALE GENOMIC DNA]</scope>
    <source>
        <strain evidence="4 5">DSM 27165</strain>
    </source>
</reference>
<dbReference type="InterPro" id="IPR011757">
    <property type="entry name" value="Lytic_transglycosylase_MltB"/>
</dbReference>
<dbReference type="Proteomes" id="UP000575898">
    <property type="component" value="Unassembled WGS sequence"/>
</dbReference>
<dbReference type="FunFam" id="1.10.8.350:FF:000001">
    <property type="entry name" value="Lytic murein transglycosylase B"/>
    <property type="match status" value="1"/>
</dbReference>
<dbReference type="CDD" id="cd13399">
    <property type="entry name" value="Slt35-like"/>
    <property type="match status" value="1"/>
</dbReference>
<keyword evidence="2" id="KW-0732">Signal</keyword>
<dbReference type="PANTHER" id="PTHR30163:SF9">
    <property type="entry name" value="MEMBRANE-BOUND LYTIC MUREIN TRANSGLYCOSYLASE B"/>
    <property type="match status" value="1"/>
</dbReference>
<dbReference type="Gene3D" id="1.10.530.10">
    <property type="match status" value="1"/>
</dbReference>
<dbReference type="InterPro" id="IPR043426">
    <property type="entry name" value="MltB-like"/>
</dbReference>
<dbReference type="InterPro" id="IPR023346">
    <property type="entry name" value="Lysozyme-like_dom_sf"/>
</dbReference>